<dbReference type="EMBL" id="RQGH01000035">
    <property type="protein sequence ID" value="TGL58637.1"/>
    <property type="molecule type" value="Genomic_DNA"/>
</dbReference>
<dbReference type="AlphaFoldDB" id="A0A4Z0ZW90"/>
<sequence length="238" mass="27555">MSSQAEFRDEFVPQSVHLTQKDNFNPDGSHNMDKSIWGRFNQCYVASAVSTMTQNANFLTSEGKIDPQKRWFMDEFAYNNLLNGAILERAKNGEINVKEGFNEEPSKVRFLWLRHADLMSLMFGDYSKKKYHYRFYSYSEKDLINTTKLGLQTLFSVKIREIYGSGDGHIVSSCGLRYNEKGEVIGIFIQDPAGSLFEKNSYRNDLFTGEKVYWSLSQLRRITKTGCHIMKLEERKNG</sequence>
<evidence type="ECO:0000313" key="2">
    <source>
        <dbReference type="Proteomes" id="UP000297567"/>
    </source>
</evidence>
<dbReference type="RefSeq" id="WP_135645134.1">
    <property type="nucleotide sequence ID" value="NZ_RQGH01000035.1"/>
</dbReference>
<proteinExistence type="predicted"/>
<reference evidence="1" key="1">
    <citation type="journal article" date="2019" name="PLoS Negl. Trop. Dis.">
        <title>Revisiting the worldwide diversity of Leptospira species in the environment.</title>
        <authorList>
            <person name="Vincent A.T."/>
            <person name="Schiettekatte O."/>
            <person name="Bourhy P."/>
            <person name="Veyrier F.J."/>
            <person name="Picardeau M."/>
        </authorList>
    </citation>
    <scope>NUCLEOTIDE SEQUENCE [LARGE SCALE GENOMIC DNA]</scope>
    <source>
        <strain evidence="1">201702451</strain>
    </source>
</reference>
<organism evidence="1 2">
    <name type="scientific">Leptospira jelokensis</name>
    <dbReference type="NCBI Taxonomy" id="2484931"/>
    <lineage>
        <taxon>Bacteria</taxon>
        <taxon>Pseudomonadati</taxon>
        <taxon>Spirochaetota</taxon>
        <taxon>Spirochaetia</taxon>
        <taxon>Leptospirales</taxon>
        <taxon>Leptospiraceae</taxon>
        <taxon>Leptospira</taxon>
    </lineage>
</organism>
<dbReference type="Proteomes" id="UP000297567">
    <property type="component" value="Unassembled WGS sequence"/>
</dbReference>
<keyword evidence="2" id="KW-1185">Reference proteome</keyword>
<accession>A0A4Z0ZW90</accession>
<comment type="caution">
    <text evidence="1">The sequence shown here is derived from an EMBL/GenBank/DDBJ whole genome shotgun (WGS) entry which is preliminary data.</text>
</comment>
<evidence type="ECO:0000313" key="1">
    <source>
        <dbReference type="EMBL" id="TGL58637.1"/>
    </source>
</evidence>
<name>A0A4Z0ZW90_9LEPT</name>
<gene>
    <name evidence="1" type="ORF">EHQ62_17235</name>
</gene>
<protein>
    <submittedName>
        <fullName evidence="1">Uncharacterized protein</fullName>
    </submittedName>
</protein>